<dbReference type="AlphaFoldDB" id="A0A0H3WV05"/>
<proteinExistence type="predicted"/>
<dbReference type="PATRIC" id="fig|656179.3.peg.3648"/>
<reference evidence="2" key="1">
    <citation type="submission" date="2016-06" db="EMBL/GenBank/DDBJ databases">
        <title>Complete Genome Sequence of Pandoraea faecigallinarum DSM-23572.</title>
        <authorList>
            <person name="Yong D."/>
            <person name="Ee R."/>
            <person name="Lim Y.-L."/>
            <person name="Yin W.-F."/>
            <person name="Chan K.-G."/>
        </authorList>
    </citation>
    <scope>NUCLEOTIDE SEQUENCE</scope>
    <source>
        <strain evidence="2">DSM 23572</strain>
    </source>
</reference>
<evidence type="ECO:0000256" key="1">
    <source>
        <dbReference type="SAM" id="MobiDB-lite"/>
    </source>
</evidence>
<accession>A0A0H3WV05</accession>
<sequence length="102" mass="11149">MQSDDEVFTVSGITASASALIRLGLLQRDPQGAFLTTGKFPHRPIPAAPPDFSSAPAPDPYSPEGLTRRGYNVLRGETFDQDRVMIDGGYYRITEARKHGLI</sequence>
<dbReference type="OrthoDB" id="9134822at2"/>
<dbReference type="KEGG" id="pfg:AB870_17135"/>
<feature type="region of interest" description="Disordered" evidence="1">
    <location>
        <begin position="36"/>
        <end position="68"/>
    </location>
</feature>
<keyword evidence="3" id="KW-1185">Reference proteome</keyword>
<evidence type="ECO:0000313" key="2">
    <source>
        <dbReference type="EMBL" id="AKM31475.1"/>
    </source>
</evidence>
<dbReference type="EMBL" id="CP011807">
    <property type="protein sequence ID" value="AKM31475.1"/>
    <property type="molecule type" value="Genomic_DNA"/>
</dbReference>
<gene>
    <name evidence="2" type="ORF">AB870_17135</name>
</gene>
<evidence type="ECO:0000313" key="3">
    <source>
        <dbReference type="Proteomes" id="UP000035651"/>
    </source>
</evidence>
<name>A0A0H3WV05_9BURK</name>
<dbReference type="STRING" id="656179.AB870_17135"/>
<protein>
    <submittedName>
        <fullName evidence="2">Uncharacterized protein</fullName>
    </submittedName>
</protein>
<dbReference type="RefSeq" id="WP_047907262.1">
    <property type="nucleotide sequence ID" value="NZ_CP011807.3"/>
</dbReference>
<organism evidence="2 3">
    <name type="scientific">Pandoraea faecigallinarum</name>
    <dbReference type="NCBI Taxonomy" id="656179"/>
    <lineage>
        <taxon>Bacteria</taxon>
        <taxon>Pseudomonadati</taxon>
        <taxon>Pseudomonadota</taxon>
        <taxon>Betaproteobacteria</taxon>
        <taxon>Burkholderiales</taxon>
        <taxon>Burkholderiaceae</taxon>
        <taxon>Pandoraea</taxon>
    </lineage>
</organism>
<dbReference type="Proteomes" id="UP000035651">
    <property type="component" value="Chromosome"/>
</dbReference>